<dbReference type="GO" id="GO:0098505">
    <property type="term" value="F:G-rich strand telomeric DNA binding"/>
    <property type="evidence" value="ECO:0007669"/>
    <property type="project" value="TreeGrafter"/>
</dbReference>
<dbReference type="OMA" id="WNPIARC"/>
<evidence type="ECO:0000259" key="9">
    <source>
        <dbReference type="SMART" id="SM00976"/>
    </source>
</evidence>
<dbReference type="InterPro" id="IPR011564">
    <property type="entry name" value="Telomer_end-bd_POT1/Cdc13"/>
</dbReference>
<evidence type="ECO:0000256" key="5">
    <source>
        <dbReference type="ARBA" id="ARBA00022454"/>
    </source>
</evidence>
<keyword evidence="7" id="KW-0238">DNA-binding</keyword>
<dbReference type="GO" id="GO:0016233">
    <property type="term" value="P:telomere capping"/>
    <property type="evidence" value="ECO:0007669"/>
    <property type="project" value="TreeGrafter"/>
</dbReference>
<dbReference type="GO" id="GO:0010521">
    <property type="term" value="F:telomerase inhibitor activity"/>
    <property type="evidence" value="ECO:0007669"/>
    <property type="project" value="TreeGrafter"/>
</dbReference>
<dbReference type="EMBL" id="MVGT01004289">
    <property type="protein sequence ID" value="OVA00701.1"/>
    <property type="molecule type" value="Genomic_DNA"/>
</dbReference>
<dbReference type="Gene3D" id="2.40.50.140">
    <property type="entry name" value="Nucleic acid-binding proteins"/>
    <property type="match status" value="2"/>
</dbReference>
<evidence type="ECO:0000256" key="4">
    <source>
        <dbReference type="ARBA" id="ARBA00015253"/>
    </source>
</evidence>
<dbReference type="PANTHER" id="PTHR14513:SF0">
    <property type="entry name" value="PROTECTION OF TELOMERES PROTEIN 1"/>
    <property type="match status" value="1"/>
</dbReference>
<protein>
    <recommendedName>
        <fullName evidence="4">Protection of telomeres protein 1</fullName>
    </recommendedName>
</protein>
<evidence type="ECO:0000256" key="3">
    <source>
        <dbReference type="ARBA" id="ARBA00008442"/>
    </source>
</evidence>
<keyword evidence="5" id="KW-0158">Chromosome</keyword>
<evidence type="ECO:0000256" key="1">
    <source>
        <dbReference type="ARBA" id="ARBA00004123"/>
    </source>
</evidence>
<evidence type="ECO:0000256" key="6">
    <source>
        <dbReference type="ARBA" id="ARBA00022895"/>
    </source>
</evidence>
<dbReference type="Pfam" id="PF02765">
    <property type="entry name" value="POT1"/>
    <property type="match status" value="1"/>
</dbReference>
<feature type="domain" description="Telomeric single stranded DNA binding POT1/Cdc13" evidence="9">
    <location>
        <begin position="20"/>
        <end position="157"/>
    </location>
</feature>
<evidence type="ECO:0000256" key="8">
    <source>
        <dbReference type="ARBA" id="ARBA00023242"/>
    </source>
</evidence>
<keyword evidence="8" id="KW-0539">Nucleus</keyword>
<dbReference type="AlphaFoldDB" id="A0A200PR49"/>
<gene>
    <name evidence="10" type="ORF">BVC80_9085g120</name>
</gene>
<sequence>MKNNNHHHHHRGRGRDDYEFVPLKVAVGLGWMGQKVNVLGSVVEFGLRRKSKGTDYVYTLKIVDDSYQDPAVAVNFFAQKIEELPHVKSAGDIIQLSHVVMQSYDGEVYISFNKKFSSFALFDAKPSNDFNPYQVSSYFQAKDCAKEFITRLRAWLCSFQVDAGTNKYLLSLKEIKERECFDLICKVLNVSEVSSDKWMLFVWDGTDTPPLNFETKLSDEAAETPLPLQLENPPLLRDILCTFPRVGSILRVFVSCEQFDLHLICSGQWVRLRSIICQVNSSFWLGDLMPSSKLRLLSEEDSVVAQRLRSYNERISSKWGRLPLCSSLSPSLVTATDHEHAPCVTLMDLLTYSEVTGKFKCVVRVISLYPCRAEHFRSPIGKREYRMRLTLEDPTARIHAFLYGEDGVKFFDGYPPIEVLRKKRNQLLGITTDEEEEGSSSNDEEEKNVSINPPWVQCCLKSYYSDKSDTWGSRNYRIFGTRIVDQTT</sequence>
<dbReference type="CDD" id="cd04497">
    <property type="entry name" value="hPOT1_OB1_like"/>
    <property type="match status" value="1"/>
</dbReference>
<evidence type="ECO:0000256" key="2">
    <source>
        <dbReference type="ARBA" id="ARBA00004574"/>
    </source>
</evidence>
<dbReference type="InParanoid" id="A0A200PR49"/>
<evidence type="ECO:0000256" key="7">
    <source>
        <dbReference type="ARBA" id="ARBA00023125"/>
    </source>
</evidence>
<dbReference type="SMART" id="SM00976">
    <property type="entry name" value="Telo_bind"/>
    <property type="match status" value="1"/>
</dbReference>
<name>A0A200PR49_MACCD</name>
<accession>A0A200PR49</accession>
<organism evidence="10 11">
    <name type="scientific">Macleaya cordata</name>
    <name type="common">Five-seeded plume-poppy</name>
    <name type="synonym">Bocconia cordata</name>
    <dbReference type="NCBI Taxonomy" id="56857"/>
    <lineage>
        <taxon>Eukaryota</taxon>
        <taxon>Viridiplantae</taxon>
        <taxon>Streptophyta</taxon>
        <taxon>Embryophyta</taxon>
        <taxon>Tracheophyta</taxon>
        <taxon>Spermatophyta</taxon>
        <taxon>Magnoliopsida</taxon>
        <taxon>Ranunculales</taxon>
        <taxon>Papaveraceae</taxon>
        <taxon>Papaveroideae</taxon>
        <taxon>Macleaya</taxon>
    </lineage>
</organism>
<dbReference type="Proteomes" id="UP000195402">
    <property type="component" value="Unassembled WGS sequence"/>
</dbReference>
<dbReference type="PANTHER" id="PTHR14513">
    <property type="entry name" value="PROTECTION OF TELOMERES 1"/>
    <property type="match status" value="1"/>
</dbReference>
<dbReference type="InterPro" id="IPR012340">
    <property type="entry name" value="NA-bd_OB-fold"/>
</dbReference>
<dbReference type="STRING" id="56857.A0A200PR49"/>
<keyword evidence="6" id="KW-0779">Telomere</keyword>
<comment type="caution">
    <text evidence="10">The sequence shown here is derived from an EMBL/GenBank/DDBJ whole genome shotgun (WGS) entry which is preliminary data.</text>
</comment>
<dbReference type="GO" id="GO:0032210">
    <property type="term" value="P:regulation of telomere maintenance via telomerase"/>
    <property type="evidence" value="ECO:0007669"/>
    <property type="project" value="TreeGrafter"/>
</dbReference>
<evidence type="ECO:0000313" key="11">
    <source>
        <dbReference type="Proteomes" id="UP000195402"/>
    </source>
</evidence>
<proteinExistence type="inferred from homology"/>
<dbReference type="SUPFAM" id="SSF50249">
    <property type="entry name" value="Nucleic acid-binding proteins"/>
    <property type="match status" value="2"/>
</dbReference>
<dbReference type="InterPro" id="IPR028389">
    <property type="entry name" value="POT1"/>
</dbReference>
<dbReference type="Pfam" id="PF25507">
    <property type="entry name" value="OB_POT1A"/>
    <property type="match status" value="1"/>
</dbReference>
<comment type="subcellular location">
    <subcellularLocation>
        <location evidence="2">Chromosome</location>
        <location evidence="2">Telomere</location>
    </subcellularLocation>
    <subcellularLocation>
        <location evidence="1">Nucleus</location>
    </subcellularLocation>
</comment>
<dbReference type="FunCoup" id="A0A200PR49">
    <property type="interactions" value="95"/>
</dbReference>
<dbReference type="OrthoDB" id="2186770at2759"/>
<dbReference type="InterPro" id="IPR032042">
    <property type="entry name" value="POT1PC"/>
</dbReference>
<dbReference type="GO" id="GO:0000783">
    <property type="term" value="C:nuclear telomere cap complex"/>
    <property type="evidence" value="ECO:0007669"/>
    <property type="project" value="TreeGrafter"/>
</dbReference>
<dbReference type="InterPro" id="IPR057620">
    <property type="entry name" value="POT1A/B-like_OB"/>
</dbReference>
<comment type="similarity">
    <text evidence="3">Belongs to the telombin family.</text>
</comment>
<reference evidence="10 11" key="1">
    <citation type="journal article" date="2017" name="Mol. Plant">
        <title>The Genome of Medicinal Plant Macleaya cordata Provides New Insights into Benzylisoquinoline Alkaloids Metabolism.</title>
        <authorList>
            <person name="Liu X."/>
            <person name="Liu Y."/>
            <person name="Huang P."/>
            <person name="Ma Y."/>
            <person name="Qing Z."/>
            <person name="Tang Q."/>
            <person name="Cao H."/>
            <person name="Cheng P."/>
            <person name="Zheng Y."/>
            <person name="Yuan Z."/>
            <person name="Zhou Y."/>
            <person name="Liu J."/>
            <person name="Tang Z."/>
            <person name="Zhuo Y."/>
            <person name="Zhang Y."/>
            <person name="Yu L."/>
            <person name="Huang J."/>
            <person name="Yang P."/>
            <person name="Peng Q."/>
            <person name="Zhang J."/>
            <person name="Jiang W."/>
            <person name="Zhang Z."/>
            <person name="Lin K."/>
            <person name="Ro D.K."/>
            <person name="Chen X."/>
            <person name="Xiong X."/>
            <person name="Shang Y."/>
            <person name="Huang S."/>
            <person name="Zeng J."/>
        </authorList>
    </citation>
    <scope>NUCLEOTIDE SEQUENCE [LARGE SCALE GENOMIC DNA]</scope>
    <source>
        <strain evidence="11">cv. BLH2017</strain>
        <tissue evidence="10">Root</tissue>
    </source>
</reference>
<evidence type="ECO:0000313" key="10">
    <source>
        <dbReference type="EMBL" id="OVA00701.1"/>
    </source>
</evidence>
<dbReference type="Pfam" id="PF16686">
    <property type="entry name" value="POT1PC"/>
    <property type="match status" value="1"/>
</dbReference>
<keyword evidence="11" id="KW-1185">Reference proteome</keyword>